<dbReference type="Proteomes" id="UP000030003">
    <property type="component" value="Unassembled WGS sequence"/>
</dbReference>
<evidence type="ECO:0000256" key="10">
    <source>
        <dbReference type="SAM" id="Phobius"/>
    </source>
</evidence>
<dbReference type="InterPro" id="IPR003661">
    <property type="entry name" value="HisK_dim/P_dom"/>
</dbReference>
<dbReference type="STRING" id="1385515.GCA_000423325_01882"/>
<evidence type="ECO:0000256" key="4">
    <source>
        <dbReference type="ARBA" id="ARBA00022553"/>
    </source>
</evidence>
<evidence type="ECO:0000313" key="13">
    <source>
        <dbReference type="Proteomes" id="UP000030003"/>
    </source>
</evidence>
<keyword evidence="8 10" id="KW-1133">Transmembrane helix</keyword>
<evidence type="ECO:0000256" key="2">
    <source>
        <dbReference type="ARBA" id="ARBA00004370"/>
    </source>
</evidence>
<comment type="catalytic activity">
    <reaction evidence="1">
        <text>ATP + protein L-histidine = ADP + protein N-phospho-L-histidine.</text>
        <dbReference type="EC" id="2.7.13.3"/>
    </reaction>
</comment>
<evidence type="ECO:0000313" key="12">
    <source>
        <dbReference type="EMBL" id="KGO97789.1"/>
    </source>
</evidence>
<dbReference type="InterPro" id="IPR004358">
    <property type="entry name" value="Sig_transdc_His_kin-like_C"/>
</dbReference>
<dbReference type="GO" id="GO:0005886">
    <property type="term" value="C:plasma membrane"/>
    <property type="evidence" value="ECO:0007669"/>
    <property type="project" value="TreeGrafter"/>
</dbReference>
<dbReference type="PANTHER" id="PTHR45436">
    <property type="entry name" value="SENSOR HISTIDINE KINASE YKOH"/>
    <property type="match status" value="1"/>
</dbReference>
<gene>
    <name evidence="12" type="ORF">N791_00525</name>
</gene>
<dbReference type="InterPro" id="IPR003594">
    <property type="entry name" value="HATPase_dom"/>
</dbReference>
<evidence type="ECO:0000256" key="5">
    <source>
        <dbReference type="ARBA" id="ARBA00022679"/>
    </source>
</evidence>
<evidence type="ECO:0000256" key="7">
    <source>
        <dbReference type="ARBA" id="ARBA00022777"/>
    </source>
</evidence>
<protein>
    <recommendedName>
        <fullName evidence="3">histidine kinase</fullName>
        <ecNumber evidence="3">2.7.13.3</ecNumber>
    </recommendedName>
</protein>
<dbReference type="InterPro" id="IPR036890">
    <property type="entry name" value="HATPase_C_sf"/>
</dbReference>
<organism evidence="12 13">
    <name type="scientific">Lysobacter defluvii IMMIB APB-9 = DSM 18482</name>
    <dbReference type="NCBI Taxonomy" id="1385515"/>
    <lineage>
        <taxon>Bacteria</taxon>
        <taxon>Pseudomonadati</taxon>
        <taxon>Pseudomonadota</taxon>
        <taxon>Gammaproteobacteria</taxon>
        <taxon>Lysobacterales</taxon>
        <taxon>Lysobacteraceae</taxon>
        <taxon>Novilysobacter</taxon>
    </lineage>
</organism>
<dbReference type="GO" id="GO:0000155">
    <property type="term" value="F:phosphorelay sensor kinase activity"/>
    <property type="evidence" value="ECO:0007669"/>
    <property type="project" value="InterPro"/>
</dbReference>
<keyword evidence="5" id="KW-0808">Transferase</keyword>
<dbReference type="PRINTS" id="PR00344">
    <property type="entry name" value="BCTRLSENSOR"/>
</dbReference>
<dbReference type="InterPro" id="IPR050428">
    <property type="entry name" value="TCS_sensor_his_kinase"/>
</dbReference>
<reference evidence="12 13" key="1">
    <citation type="submission" date="2013-08" db="EMBL/GenBank/DDBJ databases">
        <title>Genomic analysis of Lysobacter defluvii.</title>
        <authorList>
            <person name="Wang Q."/>
            <person name="Wang G."/>
        </authorList>
    </citation>
    <scope>NUCLEOTIDE SEQUENCE [LARGE SCALE GENOMIC DNA]</scope>
    <source>
        <strain evidence="12 13">IMMIB APB-9</strain>
    </source>
</reference>
<keyword evidence="7 12" id="KW-0418">Kinase</keyword>
<sequence length="429" mass="47086">MAQGLPRRIKLAFVAQAAVASVLITIGILLAGIGVRAYVLDERMHREADLWWAARAGQSGLALPHTSTFVGHFVPAGAQDADLPAWLHGLSPGRHRVEVQGQPGLKYDVLVDRRAEGTLYLTFEAGHIDRAILWTGLASLLLSLAATYLMSWLTYRTSKRMVLPVSWLSRVVSRWDPRHPDTDAIRSSNLPEDAGAEVHQLSRALVGLAERVGDFVERERDFTRDASHELRTPLTVIRVAADMMLVDPETPERTQRSLARIQRAGRDMEAVIDAFLILAREAGNAPQSTEFDVIEVAAEQVDRARPLAAGKPVEVELVDHGATTLFGPAHVLAVMLGNLLSNAVKFTDQGRVEVHVFGDRVEVRDTGIGMDPETLDKAFKPFWRADMNREQSAGMGLSIARRLGERLGWPVTLESLPGDGTVATIRFTG</sequence>
<evidence type="ECO:0000256" key="8">
    <source>
        <dbReference type="ARBA" id="ARBA00022989"/>
    </source>
</evidence>
<dbReference type="Pfam" id="PF00512">
    <property type="entry name" value="HisKA"/>
    <property type="match status" value="1"/>
</dbReference>
<dbReference type="PANTHER" id="PTHR45436:SF16">
    <property type="entry name" value="HISTIDINE KINASE"/>
    <property type="match status" value="1"/>
</dbReference>
<comment type="caution">
    <text evidence="12">The sequence shown here is derived from an EMBL/GenBank/DDBJ whole genome shotgun (WGS) entry which is preliminary data.</text>
</comment>
<dbReference type="InterPro" id="IPR005467">
    <property type="entry name" value="His_kinase_dom"/>
</dbReference>
<name>A0A0A0M6F9_9GAMM</name>
<dbReference type="Gene3D" id="3.30.565.10">
    <property type="entry name" value="Histidine kinase-like ATPase, C-terminal domain"/>
    <property type="match status" value="1"/>
</dbReference>
<dbReference type="RefSeq" id="WP_027070580.1">
    <property type="nucleotide sequence ID" value="NZ_AVBH01000204.1"/>
</dbReference>
<dbReference type="AlphaFoldDB" id="A0A0A0M6F9"/>
<dbReference type="EMBL" id="AVBH01000204">
    <property type="protein sequence ID" value="KGO97789.1"/>
    <property type="molecule type" value="Genomic_DNA"/>
</dbReference>
<dbReference type="SUPFAM" id="SSF55874">
    <property type="entry name" value="ATPase domain of HSP90 chaperone/DNA topoisomerase II/histidine kinase"/>
    <property type="match status" value="1"/>
</dbReference>
<keyword evidence="4" id="KW-0597">Phosphoprotein</keyword>
<dbReference type="EC" id="2.7.13.3" evidence="3"/>
<dbReference type="Pfam" id="PF02518">
    <property type="entry name" value="HATPase_c"/>
    <property type="match status" value="1"/>
</dbReference>
<dbReference type="SMART" id="SM00387">
    <property type="entry name" value="HATPase_c"/>
    <property type="match status" value="1"/>
</dbReference>
<dbReference type="eggNOG" id="COG0642">
    <property type="taxonomic scope" value="Bacteria"/>
</dbReference>
<dbReference type="InterPro" id="IPR036097">
    <property type="entry name" value="HisK_dim/P_sf"/>
</dbReference>
<feature type="domain" description="Histidine kinase" evidence="11">
    <location>
        <begin position="225"/>
        <end position="429"/>
    </location>
</feature>
<keyword evidence="6 10" id="KW-0812">Transmembrane</keyword>
<dbReference type="SUPFAM" id="SSF47384">
    <property type="entry name" value="Homodimeric domain of signal transducing histidine kinase"/>
    <property type="match status" value="1"/>
</dbReference>
<evidence type="ECO:0000256" key="9">
    <source>
        <dbReference type="ARBA" id="ARBA00023136"/>
    </source>
</evidence>
<feature type="transmembrane region" description="Helical" evidence="10">
    <location>
        <begin position="12"/>
        <end position="39"/>
    </location>
</feature>
<keyword evidence="9 10" id="KW-0472">Membrane</keyword>
<accession>A0A0A0M6F9</accession>
<dbReference type="Gene3D" id="1.10.287.130">
    <property type="match status" value="1"/>
</dbReference>
<evidence type="ECO:0000256" key="3">
    <source>
        <dbReference type="ARBA" id="ARBA00012438"/>
    </source>
</evidence>
<feature type="transmembrane region" description="Helical" evidence="10">
    <location>
        <begin position="131"/>
        <end position="153"/>
    </location>
</feature>
<dbReference type="CDD" id="cd00082">
    <property type="entry name" value="HisKA"/>
    <property type="match status" value="1"/>
</dbReference>
<evidence type="ECO:0000256" key="6">
    <source>
        <dbReference type="ARBA" id="ARBA00022692"/>
    </source>
</evidence>
<dbReference type="OrthoDB" id="9121563at2"/>
<evidence type="ECO:0000256" key="1">
    <source>
        <dbReference type="ARBA" id="ARBA00000085"/>
    </source>
</evidence>
<dbReference type="SMART" id="SM00388">
    <property type="entry name" value="HisKA"/>
    <property type="match status" value="1"/>
</dbReference>
<keyword evidence="13" id="KW-1185">Reference proteome</keyword>
<comment type="subcellular location">
    <subcellularLocation>
        <location evidence="2">Membrane</location>
    </subcellularLocation>
</comment>
<proteinExistence type="predicted"/>
<dbReference type="PROSITE" id="PS50109">
    <property type="entry name" value="HIS_KIN"/>
    <property type="match status" value="1"/>
</dbReference>
<evidence type="ECO:0000259" key="11">
    <source>
        <dbReference type="PROSITE" id="PS50109"/>
    </source>
</evidence>